<evidence type="ECO:0000256" key="3">
    <source>
        <dbReference type="ARBA" id="ARBA00023155"/>
    </source>
</evidence>
<evidence type="ECO:0000313" key="9">
    <source>
        <dbReference type="EMBL" id="KAG2222540.1"/>
    </source>
</evidence>
<evidence type="ECO:0000256" key="1">
    <source>
        <dbReference type="ARBA" id="ARBA00004123"/>
    </source>
</evidence>
<dbReference type="EMBL" id="JAEPRB010000080">
    <property type="protein sequence ID" value="KAG2222540.1"/>
    <property type="molecule type" value="Genomic_DNA"/>
</dbReference>
<dbReference type="InterPro" id="IPR057939">
    <property type="entry name" value="TRF2_HOY1_PH"/>
</dbReference>
<evidence type="ECO:0000256" key="5">
    <source>
        <dbReference type="PROSITE-ProRule" id="PRU00108"/>
    </source>
</evidence>
<accession>A0A8H7S5H2</accession>
<dbReference type="GO" id="GO:0005634">
    <property type="term" value="C:nucleus"/>
    <property type="evidence" value="ECO:0007669"/>
    <property type="project" value="UniProtKB-SubCell"/>
</dbReference>
<dbReference type="PROSITE" id="PS50071">
    <property type="entry name" value="HOMEOBOX_2"/>
    <property type="match status" value="1"/>
</dbReference>
<evidence type="ECO:0000256" key="2">
    <source>
        <dbReference type="ARBA" id="ARBA00023125"/>
    </source>
</evidence>
<dbReference type="PROSITE" id="PS00027">
    <property type="entry name" value="HOMEOBOX_1"/>
    <property type="match status" value="1"/>
</dbReference>
<dbReference type="InterPro" id="IPR051000">
    <property type="entry name" value="Homeobox_DNA-bind_prot"/>
</dbReference>
<feature type="region of interest" description="Disordered" evidence="7">
    <location>
        <begin position="11"/>
        <end position="33"/>
    </location>
</feature>
<dbReference type="GO" id="GO:0000978">
    <property type="term" value="F:RNA polymerase II cis-regulatory region sequence-specific DNA binding"/>
    <property type="evidence" value="ECO:0007669"/>
    <property type="project" value="TreeGrafter"/>
</dbReference>
<dbReference type="InterPro" id="IPR001356">
    <property type="entry name" value="HD"/>
</dbReference>
<keyword evidence="3 5" id="KW-0371">Homeobox</keyword>
<evidence type="ECO:0000256" key="7">
    <source>
        <dbReference type="SAM" id="MobiDB-lite"/>
    </source>
</evidence>
<keyword evidence="2 5" id="KW-0238">DNA-binding</keyword>
<dbReference type="Proteomes" id="UP000646827">
    <property type="component" value="Unassembled WGS sequence"/>
</dbReference>
<dbReference type="InterPro" id="IPR017970">
    <property type="entry name" value="Homeobox_CS"/>
</dbReference>
<dbReference type="CDD" id="cd00086">
    <property type="entry name" value="homeodomain"/>
    <property type="match status" value="1"/>
</dbReference>
<feature type="DNA-binding region" description="Homeobox" evidence="5">
    <location>
        <begin position="23"/>
        <end position="82"/>
    </location>
</feature>
<feature type="region of interest" description="Disordered" evidence="7">
    <location>
        <begin position="370"/>
        <end position="426"/>
    </location>
</feature>
<gene>
    <name evidence="9" type="ORF">INT45_002671</name>
</gene>
<dbReference type="AlphaFoldDB" id="A0A8H7S5H2"/>
<protein>
    <recommendedName>
        <fullName evidence="8">Homeobox domain-containing protein</fullName>
    </recommendedName>
</protein>
<evidence type="ECO:0000259" key="8">
    <source>
        <dbReference type="PROSITE" id="PS50071"/>
    </source>
</evidence>
<feature type="compositionally biased region" description="Low complexity" evidence="7">
    <location>
        <begin position="132"/>
        <end position="144"/>
    </location>
</feature>
<feature type="domain" description="Homeobox" evidence="8">
    <location>
        <begin position="21"/>
        <end position="81"/>
    </location>
</feature>
<evidence type="ECO:0000256" key="4">
    <source>
        <dbReference type="ARBA" id="ARBA00023242"/>
    </source>
</evidence>
<dbReference type="PANTHER" id="PTHR24324:SF5">
    <property type="entry name" value="HEMATOPOIETICALLY-EXPRESSED HOMEOBOX PROTEIN HHEX"/>
    <property type="match status" value="1"/>
</dbReference>
<evidence type="ECO:0000256" key="6">
    <source>
        <dbReference type="RuleBase" id="RU000682"/>
    </source>
</evidence>
<keyword evidence="10" id="KW-1185">Reference proteome</keyword>
<dbReference type="SMART" id="SM00389">
    <property type="entry name" value="HOX"/>
    <property type="match status" value="1"/>
</dbReference>
<comment type="caution">
    <text evidence="9">The sequence shown here is derived from an EMBL/GenBank/DDBJ whole genome shotgun (WGS) entry which is preliminary data.</text>
</comment>
<name>A0A8H7S5H2_9FUNG</name>
<feature type="region of interest" description="Disordered" evidence="7">
    <location>
        <begin position="132"/>
        <end position="193"/>
    </location>
</feature>
<reference evidence="9 10" key="1">
    <citation type="submission" date="2020-12" db="EMBL/GenBank/DDBJ databases">
        <title>Metabolic potential, ecology and presence of endohyphal bacteria is reflected in genomic diversity of Mucoromycotina.</title>
        <authorList>
            <person name="Muszewska A."/>
            <person name="Okrasinska A."/>
            <person name="Steczkiewicz K."/>
            <person name="Drgas O."/>
            <person name="Orlowska M."/>
            <person name="Perlinska-Lenart U."/>
            <person name="Aleksandrzak-Piekarczyk T."/>
            <person name="Szatraj K."/>
            <person name="Zielenkiewicz U."/>
            <person name="Pilsyk S."/>
            <person name="Malc E."/>
            <person name="Mieczkowski P."/>
            <person name="Kruszewska J.S."/>
            <person name="Biernat P."/>
            <person name="Pawlowska J."/>
        </authorList>
    </citation>
    <scope>NUCLEOTIDE SEQUENCE [LARGE SCALE GENOMIC DNA]</scope>
    <source>
        <strain evidence="9 10">CBS 142.35</strain>
    </source>
</reference>
<dbReference type="OrthoDB" id="6159439at2759"/>
<proteinExistence type="predicted"/>
<organism evidence="9 10">
    <name type="scientific">Circinella minor</name>
    <dbReference type="NCBI Taxonomy" id="1195481"/>
    <lineage>
        <taxon>Eukaryota</taxon>
        <taxon>Fungi</taxon>
        <taxon>Fungi incertae sedis</taxon>
        <taxon>Mucoromycota</taxon>
        <taxon>Mucoromycotina</taxon>
        <taxon>Mucoromycetes</taxon>
        <taxon>Mucorales</taxon>
        <taxon>Lichtheimiaceae</taxon>
        <taxon>Circinella</taxon>
    </lineage>
</organism>
<dbReference type="GO" id="GO:0000981">
    <property type="term" value="F:DNA-binding transcription factor activity, RNA polymerase II-specific"/>
    <property type="evidence" value="ECO:0007669"/>
    <property type="project" value="InterPro"/>
</dbReference>
<dbReference type="PANTHER" id="PTHR24324">
    <property type="entry name" value="HOMEOBOX PROTEIN HHEX"/>
    <property type="match status" value="1"/>
</dbReference>
<dbReference type="Pfam" id="PF00046">
    <property type="entry name" value="Homeodomain"/>
    <property type="match status" value="1"/>
</dbReference>
<comment type="subcellular location">
    <subcellularLocation>
        <location evidence="1 5 6">Nucleus</location>
    </subcellularLocation>
</comment>
<feature type="non-terminal residue" evidence="9">
    <location>
        <position position="1"/>
    </location>
</feature>
<dbReference type="GO" id="GO:0030154">
    <property type="term" value="P:cell differentiation"/>
    <property type="evidence" value="ECO:0007669"/>
    <property type="project" value="TreeGrafter"/>
</dbReference>
<sequence>FPPPLYINIMKHHHQQQQQEQQQPRKRTRTSPNQLSVLENTFTVNPSPNGRMREQLSRQLNMTERSIQIWFQNRRAKEKNMARRTCIAQNRIWRMQQLAAEAASNACQQHDSKDPQMYYYYYYYYYNQQQTVSPNSSTSNSSNPHTLFAHPPPPPPPPPPTPLRAHSLEPGTTLQHQQQQHHQQQQQQVRHQRGATMPILSTATANGSWSPTDVFQSYPVLSRHDFSIDTLEIGTWKRVMLQPNDLQCYCDTVQRNMTWVIQDGSYSFKMTFDLDAVQAIQLDPITNDRLEIQLTLDEKKCSTMAFYMHDPLNGWTQCRDFTQDKQATSERVHRLSGPALNIWAEWQSLLQNLSESDPFHHKMFINTNTTPSSSLPSTIATATATTSTSTSSTTMNTTANNTTTTTTDSIDHSSSETPTITISANP</sequence>
<dbReference type="Pfam" id="PF24818">
    <property type="entry name" value="PH_TRF2_HOY1"/>
    <property type="match status" value="1"/>
</dbReference>
<keyword evidence="4 5" id="KW-0539">Nucleus</keyword>
<dbReference type="SUPFAM" id="SSF46689">
    <property type="entry name" value="Homeodomain-like"/>
    <property type="match status" value="1"/>
</dbReference>
<evidence type="ECO:0000313" key="10">
    <source>
        <dbReference type="Proteomes" id="UP000646827"/>
    </source>
</evidence>
<feature type="compositionally biased region" description="Low complexity" evidence="7">
    <location>
        <begin position="175"/>
        <end position="188"/>
    </location>
</feature>
<dbReference type="InterPro" id="IPR009057">
    <property type="entry name" value="Homeodomain-like_sf"/>
</dbReference>
<feature type="compositionally biased region" description="Low complexity" evidence="7">
    <location>
        <begin position="370"/>
        <end position="408"/>
    </location>
</feature>
<dbReference type="Gene3D" id="1.10.10.60">
    <property type="entry name" value="Homeodomain-like"/>
    <property type="match status" value="1"/>
</dbReference>
<feature type="compositionally biased region" description="Pro residues" evidence="7">
    <location>
        <begin position="150"/>
        <end position="162"/>
    </location>
</feature>